<sequence>MSSMRSVREGKYKVRGTGNWASNGNMGAGPCVITVDDLGSWERRSAWKHPWWVIGPETMLILQSKYHTDRAGLSKKSYKNNRHRQVQQEEMHYYSSPLFTWGRKHKAEMQQWEDREVRKANSLETTKTIKNLIVGYERRVCELGALEPMDGDYSRGIPATRARNLLTR</sequence>
<keyword evidence="2" id="KW-1185">Reference proteome</keyword>
<protein>
    <submittedName>
        <fullName evidence="1">Uncharacterized protein</fullName>
    </submittedName>
</protein>
<dbReference type="EMBL" id="JAWJWF010000003">
    <property type="protein sequence ID" value="KAK6635040.1"/>
    <property type="molecule type" value="Genomic_DNA"/>
</dbReference>
<comment type="caution">
    <text evidence="1">The sequence shown here is derived from an EMBL/GenBank/DDBJ whole genome shotgun (WGS) entry which is preliminary data.</text>
</comment>
<dbReference type="Proteomes" id="UP001359485">
    <property type="component" value="Unassembled WGS sequence"/>
</dbReference>
<gene>
    <name evidence="1" type="ORF">RUM44_000289</name>
</gene>
<reference evidence="1 2" key="1">
    <citation type="submission" date="2023-09" db="EMBL/GenBank/DDBJ databases">
        <title>Genomes of two closely related lineages of the louse Polyplax serrata with different host specificities.</title>
        <authorList>
            <person name="Martinu J."/>
            <person name="Tarabai H."/>
            <person name="Stefka J."/>
            <person name="Hypsa V."/>
        </authorList>
    </citation>
    <scope>NUCLEOTIDE SEQUENCE [LARGE SCALE GENOMIC DNA]</scope>
    <source>
        <strain evidence="1">98ZLc_SE</strain>
    </source>
</reference>
<proteinExistence type="predicted"/>
<accession>A0ABR1B5R4</accession>
<organism evidence="1 2">
    <name type="scientific">Polyplax serrata</name>
    <name type="common">Common mouse louse</name>
    <dbReference type="NCBI Taxonomy" id="468196"/>
    <lineage>
        <taxon>Eukaryota</taxon>
        <taxon>Metazoa</taxon>
        <taxon>Ecdysozoa</taxon>
        <taxon>Arthropoda</taxon>
        <taxon>Hexapoda</taxon>
        <taxon>Insecta</taxon>
        <taxon>Pterygota</taxon>
        <taxon>Neoptera</taxon>
        <taxon>Paraneoptera</taxon>
        <taxon>Psocodea</taxon>
        <taxon>Troctomorpha</taxon>
        <taxon>Phthiraptera</taxon>
        <taxon>Anoplura</taxon>
        <taxon>Polyplacidae</taxon>
        <taxon>Polyplax</taxon>
    </lineage>
</organism>
<name>A0ABR1B5R4_POLSC</name>
<evidence type="ECO:0000313" key="1">
    <source>
        <dbReference type="EMBL" id="KAK6635040.1"/>
    </source>
</evidence>
<evidence type="ECO:0000313" key="2">
    <source>
        <dbReference type="Proteomes" id="UP001359485"/>
    </source>
</evidence>